<dbReference type="Proteomes" id="UP000281406">
    <property type="component" value="Unassembled WGS sequence"/>
</dbReference>
<feature type="coiled-coil region" evidence="1">
    <location>
        <begin position="93"/>
        <end position="127"/>
    </location>
</feature>
<evidence type="ECO:0000313" key="3">
    <source>
        <dbReference type="Proteomes" id="UP000281406"/>
    </source>
</evidence>
<protein>
    <submittedName>
        <fullName evidence="2">Uncharacterized protein</fullName>
    </submittedName>
</protein>
<name>A0A3N0YA81_ANAGA</name>
<gene>
    <name evidence="2" type="ORF">DPX16_1770</name>
</gene>
<proteinExistence type="predicted"/>
<keyword evidence="3" id="KW-1185">Reference proteome</keyword>
<keyword evidence="1" id="KW-0175">Coiled coil</keyword>
<evidence type="ECO:0000313" key="2">
    <source>
        <dbReference type="EMBL" id="ROL43132.1"/>
    </source>
</evidence>
<organism evidence="2 3">
    <name type="scientific">Anabarilius grahami</name>
    <name type="common">Kanglang fish</name>
    <name type="synonym">Barilius grahami</name>
    <dbReference type="NCBI Taxonomy" id="495550"/>
    <lineage>
        <taxon>Eukaryota</taxon>
        <taxon>Metazoa</taxon>
        <taxon>Chordata</taxon>
        <taxon>Craniata</taxon>
        <taxon>Vertebrata</taxon>
        <taxon>Euteleostomi</taxon>
        <taxon>Actinopterygii</taxon>
        <taxon>Neopterygii</taxon>
        <taxon>Teleostei</taxon>
        <taxon>Ostariophysi</taxon>
        <taxon>Cypriniformes</taxon>
        <taxon>Xenocyprididae</taxon>
        <taxon>Xenocypridinae</taxon>
        <taxon>Xenocypridinae incertae sedis</taxon>
        <taxon>Anabarilius</taxon>
    </lineage>
</organism>
<dbReference type="AlphaFoldDB" id="A0A3N0YA81"/>
<reference evidence="2 3" key="1">
    <citation type="submission" date="2018-10" db="EMBL/GenBank/DDBJ databases">
        <title>Genome assembly for a Yunnan-Guizhou Plateau 3E fish, Anabarilius grahami (Regan), and its evolutionary and genetic applications.</title>
        <authorList>
            <person name="Jiang W."/>
        </authorList>
    </citation>
    <scope>NUCLEOTIDE SEQUENCE [LARGE SCALE GENOMIC DNA]</scope>
    <source>
        <strain evidence="2">AG-KIZ</strain>
        <tissue evidence="2">Muscle</tissue>
    </source>
</reference>
<dbReference type="EMBL" id="RJVU01048836">
    <property type="protein sequence ID" value="ROL43132.1"/>
    <property type="molecule type" value="Genomic_DNA"/>
</dbReference>
<sequence>MLTVRFEESIMFHRSDARKTRQYLMETHYTCQSLSLWANVFVCARLVDYLSPYKLVRLDVTDQKLWLGTKDVDIGMGAAAVIKWKRKKKKRETEENSKKRKYVEENLKELKQKKKSIRAICISLENDADRMAEQAESSGGSKMATLITESNSLRRRAKDKHKELIELDAEIENKIVELTKLS</sequence>
<comment type="caution">
    <text evidence="2">The sequence shown here is derived from an EMBL/GenBank/DDBJ whole genome shotgun (WGS) entry which is preliminary data.</text>
</comment>
<accession>A0A3N0YA81</accession>
<evidence type="ECO:0000256" key="1">
    <source>
        <dbReference type="SAM" id="Coils"/>
    </source>
</evidence>